<dbReference type="InterPro" id="IPR041586">
    <property type="entry name" value="PsrA_TetR_C"/>
</dbReference>
<evidence type="ECO:0000256" key="1">
    <source>
        <dbReference type="ARBA" id="ARBA00023125"/>
    </source>
</evidence>
<dbReference type="SUPFAM" id="SSF46689">
    <property type="entry name" value="Homeodomain-like"/>
    <property type="match status" value="1"/>
</dbReference>
<dbReference type="Pfam" id="PF17939">
    <property type="entry name" value="TetR_C_30"/>
    <property type="match status" value="1"/>
</dbReference>
<dbReference type="InterPro" id="IPR009057">
    <property type="entry name" value="Homeodomain-like_sf"/>
</dbReference>
<sequence>MDGQNELSDTKMGLLLAAERLFATQGIAATTIRQINTEAGQKNSSAIHYHFGSRDAILDAIIAIRVVPANAQREQMLKEARLAAGGGPLSTETIINLLLQPGIERLASTQGPHYSQRFLIQLRMNIEAWRRYERERQAWTLVELQDELRRARPHLPAQVARGRFRNAVNFSMFEMAEIEGAEDRLGARYSRDEALFRIEELRSILVTMLDAPIPARTADALRKIADKPGVTSPQSAPE</sequence>
<evidence type="ECO:0000313" key="5">
    <source>
        <dbReference type="Proteomes" id="UP000199754"/>
    </source>
</evidence>
<feature type="domain" description="PsrA tetracyclin repressor-like C-terminal" evidence="3">
    <location>
        <begin position="98"/>
        <end position="194"/>
    </location>
</feature>
<keyword evidence="5" id="KW-1185">Reference proteome</keyword>
<organism evidence="4 5">
    <name type="scientific">Pseudosulfitobacter pseudonitzschiae</name>
    <dbReference type="NCBI Taxonomy" id="1402135"/>
    <lineage>
        <taxon>Bacteria</taxon>
        <taxon>Pseudomonadati</taxon>
        <taxon>Pseudomonadota</taxon>
        <taxon>Alphaproteobacteria</taxon>
        <taxon>Rhodobacterales</taxon>
        <taxon>Roseobacteraceae</taxon>
        <taxon>Pseudosulfitobacter</taxon>
    </lineage>
</organism>
<dbReference type="GO" id="GO:0003677">
    <property type="term" value="F:DNA binding"/>
    <property type="evidence" value="ECO:0007669"/>
    <property type="project" value="UniProtKB-KW"/>
</dbReference>
<gene>
    <name evidence="4" type="ORF">SULPSESMR1_03367</name>
</gene>
<dbReference type="KEGG" id="spse:SULPSESMR1_03367"/>
<dbReference type="InterPro" id="IPR001647">
    <property type="entry name" value="HTH_TetR"/>
</dbReference>
<accession>A0A221K576</accession>
<protein>
    <submittedName>
        <fullName evidence="4">Putative DNA-binding transcriptional regulator</fullName>
    </submittedName>
</protein>
<name>A0A221K576_9RHOB</name>
<evidence type="ECO:0000259" key="2">
    <source>
        <dbReference type="Pfam" id="PF00440"/>
    </source>
</evidence>
<reference evidence="4 5" key="1">
    <citation type="submission" date="2017-07" db="EMBL/GenBank/DDBJ databases">
        <title>Genome Sequence of Sulfitobacter pseudonitzschiae Strain SMR1 Isolated from a culture of the Diatom Skeletonema marinoi.</title>
        <authorList>
            <person name="Topel M."/>
            <person name="Pinder M.I.M."/>
            <person name="Johansson O.N."/>
            <person name="Kourtchenko O."/>
            <person name="Godhe A."/>
            <person name="Clarke A.K."/>
        </authorList>
    </citation>
    <scope>NUCLEOTIDE SEQUENCE [LARGE SCALE GENOMIC DNA]</scope>
    <source>
        <strain evidence="4 5">SMR1</strain>
    </source>
</reference>
<dbReference type="EMBL" id="CP022415">
    <property type="protein sequence ID" value="ASM74142.1"/>
    <property type="molecule type" value="Genomic_DNA"/>
</dbReference>
<dbReference type="OrthoDB" id="2356263at2"/>
<proteinExistence type="predicted"/>
<dbReference type="Gene3D" id="1.10.357.10">
    <property type="entry name" value="Tetracycline Repressor, domain 2"/>
    <property type="match status" value="1"/>
</dbReference>
<dbReference type="RefSeq" id="WP_089421880.1">
    <property type="nucleotide sequence ID" value="NZ_CP022415.1"/>
</dbReference>
<feature type="domain" description="HTH tetR-type" evidence="2">
    <location>
        <begin position="14"/>
        <end position="61"/>
    </location>
</feature>
<keyword evidence="1 4" id="KW-0238">DNA-binding</keyword>
<evidence type="ECO:0000313" key="4">
    <source>
        <dbReference type="EMBL" id="ASM74142.1"/>
    </source>
</evidence>
<dbReference type="AlphaFoldDB" id="A0A221K576"/>
<dbReference type="Pfam" id="PF00440">
    <property type="entry name" value="TetR_N"/>
    <property type="match status" value="1"/>
</dbReference>
<evidence type="ECO:0000259" key="3">
    <source>
        <dbReference type="Pfam" id="PF17939"/>
    </source>
</evidence>
<dbReference type="Proteomes" id="UP000199754">
    <property type="component" value="Chromosome"/>
</dbReference>